<reference evidence="1 2" key="1">
    <citation type="submission" date="2018-07" db="EMBL/GenBank/DDBJ databases">
        <title>Draft genome of the type strain Streptomyces armeniacus ATCC 15676.</title>
        <authorList>
            <person name="Labana P."/>
            <person name="Gosse J.T."/>
            <person name="Boddy C.N."/>
        </authorList>
    </citation>
    <scope>NUCLEOTIDE SEQUENCE [LARGE SCALE GENOMIC DNA]</scope>
    <source>
        <strain evidence="1 2">ATCC 15676</strain>
    </source>
</reference>
<dbReference type="KEGG" id="sarm:DVA86_32390"/>
<keyword evidence="2" id="KW-1185">Reference proteome</keyword>
<sequence>MTRTDDPRFVEAMWRAADLTRAYLAQDSAHVAACLTGLDTDQQEHFLMWLVLEHDALFGDLGEPTMGVRRLNELAALAPPETELATTTAFRRIAAEEVGLTRAVEDLELRDRVHTIAICTAVMLLEALGPIHALKHLDNETAEYERKGYPRPPTLP</sequence>
<name>A0A345XY62_9ACTN</name>
<gene>
    <name evidence="1" type="ORF">DVA86_32390</name>
</gene>
<evidence type="ECO:0000313" key="1">
    <source>
        <dbReference type="EMBL" id="AXK36578.1"/>
    </source>
</evidence>
<dbReference type="EMBL" id="CP031320">
    <property type="protein sequence ID" value="AXK36578.1"/>
    <property type="molecule type" value="Genomic_DNA"/>
</dbReference>
<protein>
    <submittedName>
        <fullName evidence="1">Uncharacterized protein</fullName>
    </submittedName>
</protein>
<proteinExistence type="predicted"/>
<accession>A0A345XY62</accession>
<dbReference type="AlphaFoldDB" id="A0A345XY62"/>
<dbReference type="Proteomes" id="UP000254425">
    <property type="component" value="Chromosome"/>
</dbReference>
<organism evidence="1 2">
    <name type="scientific">Streptomyces armeniacus</name>
    <dbReference type="NCBI Taxonomy" id="83291"/>
    <lineage>
        <taxon>Bacteria</taxon>
        <taxon>Bacillati</taxon>
        <taxon>Actinomycetota</taxon>
        <taxon>Actinomycetes</taxon>
        <taxon>Kitasatosporales</taxon>
        <taxon>Streptomycetaceae</taxon>
        <taxon>Streptomyces</taxon>
    </lineage>
</organism>
<dbReference type="RefSeq" id="WP_208883579.1">
    <property type="nucleotide sequence ID" value="NZ_CP031320.1"/>
</dbReference>
<evidence type="ECO:0000313" key="2">
    <source>
        <dbReference type="Proteomes" id="UP000254425"/>
    </source>
</evidence>